<accession>A0A9P5U1Y9</accession>
<sequence>PAWFHKAFFYVNCDFGTQYAELIRRWMHLEELNLWKNSKHGLSDLNQPTMLNDWRRRRTGAVPALFTVTLVQRFSESFWIWWCSLQPAWRLDSISNNRTGPLITFGNHWQGLNKCGNNGWLLIIVCLKWWYE</sequence>
<organism evidence="1 2">
    <name type="scientific">Rhodocollybia butyracea</name>
    <dbReference type="NCBI Taxonomy" id="206335"/>
    <lineage>
        <taxon>Eukaryota</taxon>
        <taxon>Fungi</taxon>
        <taxon>Dikarya</taxon>
        <taxon>Basidiomycota</taxon>
        <taxon>Agaricomycotina</taxon>
        <taxon>Agaricomycetes</taxon>
        <taxon>Agaricomycetidae</taxon>
        <taxon>Agaricales</taxon>
        <taxon>Marasmiineae</taxon>
        <taxon>Omphalotaceae</taxon>
        <taxon>Rhodocollybia</taxon>
    </lineage>
</organism>
<dbReference type="AlphaFoldDB" id="A0A9P5U1Y9"/>
<protein>
    <submittedName>
        <fullName evidence="1">Uncharacterized protein</fullName>
    </submittedName>
</protein>
<evidence type="ECO:0000313" key="1">
    <source>
        <dbReference type="EMBL" id="KAF9062088.1"/>
    </source>
</evidence>
<gene>
    <name evidence="1" type="ORF">BDP27DRAFT_1171274</name>
</gene>
<dbReference type="OrthoDB" id="3250313at2759"/>
<reference evidence="1" key="1">
    <citation type="submission" date="2020-11" db="EMBL/GenBank/DDBJ databases">
        <authorList>
            <consortium name="DOE Joint Genome Institute"/>
            <person name="Ahrendt S."/>
            <person name="Riley R."/>
            <person name="Andreopoulos W."/>
            <person name="Labutti K."/>
            <person name="Pangilinan J."/>
            <person name="Ruiz-Duenas F.J."/>
            <person name="Barrasa J.M."/>
            <person name="Sanchez-Garcia M."/>
            <person name="Camarero S."/>
            <person name="Miyauchi S."/>
            <person name="Serrano A."/>
            <person name="Linde D."/>
            <person name="Babiker R."/>
            <person name="Drula E."/>
            <person name="Ayuso-Fernandez I."/>
            <person name="Pacheco R."/>
            <person name="Padilla G."/>
            <person name="Ferreira P."/>
            <person name="Barriuso J."/>
            <person name="Kellner H."/>
            <person name="Castanera R."/>
            <person name="Alfaro M."/>
            <person name="Ramirez L."/>
            <person name="Pisabarro A.G."/>
            <person name="Kuo A."/>
            <person name="Tritt A."/>
            <person name="Lipzen A."/>
            <person name="He G."/>
            <person name="Yan M."/>
            <person name="Ng V."/>
            <person name="Cullen D."/>
            <person name="Martin F."/>
            <person name="Rosso M.-N."/>
            <person name="Henrissat B."/>
            <person name="Hibbett D."/>
            <person name="Martinez A.T."/>
            <person name="Grigoriev I.V."/>
        </authorList>
    </citation>
    <scope>NUCLEOTIDE SEQUENCE</scope>
    <source>
        <strain evidence="1">AH 40177</strain>
    </source>
</reference>
<proteinExistence type="predicted"/>
<feature type="non-terminal residue" evidence="1">
    <location>
        <position position="132"/>
    </location>
</feature>
<evidence type="ECO:0000313" key="2">
    <source>
        <dbReference type="Proteomes" id="UP000772434"/>
    </source>
</evidence>
<dbReference type="Proteomes" id="UP000772434">
    <property type="component" value="Unassembled WGS sequence"/>
</dbReference>
<dbReference type="EMBL" id="JADNRY010000182">
    <property type="protein sequence ID" value="KAF9062088.1"/>
    <property type="molecule type" value="Genomic_DNA"/>
</dbReference>
<feature type="non-terminal residue" evidence="1">
    <location>
        <position position="1"/>
    </location>
</feature>
<comment type="caution">
    <text evidence="1">The sequence shown here is derived from an EMBL/GenBank/DDBJ whole genome shotgun (WGS) entry which is preliminary data.</text>
</comment>
<name>A0A9P5U1Y9_9AGAR</name>
<keyword evidence="2" id="KW-1185">Reference proteome</keyword>